<name>A0ACC3YWV6_COLTU</name>
<proteinExistence type="predicted"/>
<sequence>MSDIPFRTSLFQIRNVITVMMRITTSFSVDAKFIRGIEIKNS</sequence>
<keyword evidence="2" id="KW-1185">Reference proteome</keyword>
<evidence type="ECO:0000313" key="1">
    <source>
        <dbReference type="EMBL" id="KAL0935931.1"/>
    </source>
</evidence>
<accession>A0ACC3YWV6</accession>
<gene>
    <name evidence="1" type="ORF">CTRU02_208146</name>
</gene>
<organism evidence="1 2">
    <name type="scientific">Colletotrichum truncatum</name>
    <name type="common">Anthracnose fungus</name>
    <name type="synonym">Colletotrichum capsici</name>
    <dbReference type="NCBI Taxonomy" id="5467"/>
    <lineage>
        <taxon>Eukaryota</taxon>
        <taxon>Fungi</taxon>
        <taxon>Dikarya</taxon>
        <taxon>Ascomycota</taxon>
        <taxon>Pezizomycotina</taxon>
        <taxon>Sordariomycetes</taxon>
        <taxon>Hypocreomycetidae</taxon>
        <taxon>Glomerellales</taxon>
        <taxon>Glomerellaceae</taxon>
        <taxon>Colletotrichum</taxon>
        <taxon>Colletotrichum truncatum species complex</taxon>
    </lineage>
</organism>
<evidence type="ECO:0000313" key="2">
    <source>
        <dbReference type="Proteomes" id="UP000805649"/>
    </source>
</evidence>
<reference evidence="1 2" key="1">
    <citation type="journal article" date="2020" name="Phytopathology">
        <title>Genome Sequence Resources of Colletotrichum truncatum, C. plurivorum, C. musicola, and C. sojae: Four Species Pathogenic to Soybean (Glycine max).</title>
        <authorList>
            <person name="Rogerio F."/>
            <person name="Boufleur T.R."/>
            <person name="Ciampi-Guillardi M."/>
            <person name="Sukno S.A."/>
            <person name="Thon M.R."/>
            <person name="Massola Junior N.S."/>
            <person name="Baroncelli R."/>
        </authorList>
    </citation>
    <scope>NUCLEOTIDE SEQUENCE [LARGE SCALE GENOMIC DNA]</scope>
    <source>
        <strain evidence="1 2">CMES1059</strain>
    </source>
</reference>
<dbReference type="Proteomes" id="UP000805649">
    <property type="component" value="Unassembled WGS sequence"/>
</dbReference>
<comment type="caution">
    <text evidence="1">The sequence shown here is derived from an EMBL/GenBank/DDBJ whole genome shotgun (WGS) entry which is preliminary data.</text>
</comment>
<protein>
    <submittedName>
        <fullName evidence="1">Uncharacterized protein</fullName>
    </submittedName>
</protein>
<dbReference type="EMBL" id="VUJX02000005">
    <property type="protein sequence ID" value="KAL0935931.1"/>
    <property type="molecule type" value="Genomic_DNA"/>
</dbReference>